<evidence type="ECO:0000259" key="1">
    <source>
        <dbReference type="Pfam" id="PF14341"/>
    </source>
</evidence>
<evidence type="ECO:0000313" key="2">
    <source>
        <dbReference type="EMBL" id="KQB54814.1"/>
    </source>
</evidence>
<dbReference type="Pfam" id="PF14341">
    <property type="entry name" value="PilX_N"/>
    <property type="match status" value="1"/>
</dbReference>
<comment type="caution">
    <text evidence="2">The sequence shown here is derived from an EMBL/GenBank/DDBJ whole genome shotgun (WGS) entry which is preliminary data.</text>
</comment>
<keyword evidence="3" id="KW-1185">Reference proteome</keyword>
<dbReference type="STRING" id="1563157.AQS70_06495"/>
<proteinExistence type="predicted"/>
<gene>
    <name evidence="2" type="ORF">AQS70_06495</name>
</gene>
<dbReference type="Proteomes" id="UP000050342">
    <property type="component" value="Unassembled WGS sequence"/>
</dbReference>
<dbReference type="InterPro" id="IPR025746">
    <property type="entry name" value="PilX_N_dom"/>
</dbReference>
<dbReference type="OrthoDB" id="5298746at2"/>
<organism evidence="2 3">
    <name type="scientific">Pseudomonas endophytica</name>
    <dbReference type="NCBI Taxonomy" id="1563157"/>
    <lineage>
        <taxon>Bacteria</taxon>
        <taxon>Pseudomonadati</taxon>
        <taxon>Pseudomonadota</taxon>
        <taxon>Gammaproteobacteria</taxon>
        <taxon>Pseudomonadales</taxon>
        <taxon>Pseudomonadaceae</taxon>
        <taxon>Pseudomonas</taxon>
    </lineage>
</organism>
<dbReference type="EMBL" id="LLWH01000046">
    <property type="protein sequence ID" value="KQB54814.1"/>
    <property type="molecule type" value="Genomic_DNA"/>
</dbReference>
<accession>A0A0Q0XVY3</accession>
<reference evidence="2 3" key="1">
    <citation type="submission" date="2015-10" db="EMBL/GenBank/DDBJ databases">
        <title>Pseudomonas helleri sp. nov. and Pseudomonas weihenstephanensis sp. nov., isolated from raw cows milk.</title>
        <authorList>
            <person name="Von Neubeck M."/>
            <person name="Huptas C."/>
            <person name="Wenning M."/>
            <person name="Scherer S."/>
        </authorList>
    </citation>
    <scope>NUCLEOTIDE SEQUENCE [LARGE SCALE GENOMIC DNA]</scope>
    <source>
        <strain evidence="2 3">BSTT44</strain>
    </source>
</reference>
<sequence length="180" mass="19689">MDYLSSKQSGMVLVVCLAFLLLLSLIGLSSLQSAVQQEKMAGSVWFANQSLQAGETGLRLGETLVQVQWPELIACNTLARCEPPLSARTQMLPGVDPTSGVLWLQAPDGLYGVQSLGVGLTPAHLPGIASAYFYRVTAIGMRGPSRTVLESVYARYQPPSLVLDEPSHQQFRRIMWRQIQ</sequence>
<evidence type="ECO:0000313" key="3">
    <source>
        <dbReference type="Proteomes" id="UP000050342"/>
    </source>
</evidence>
<dbReference type="RefSeq" id="WP_055101764.1">
    <property type="nucleotide sequence ID" value="NZ_LLWH01000046.1"/>
</dbReference>
<protein>
    <submittedName>
        <fullName evidence="2">Pilus assembly protein PilX</fullName>
    </submittedName>
</protein>
<dbReference type="AlphaFoldDB" id="A0A0Q0XVY3"/>
<feature type="domain" description="Type 4 fimbrial biogenesis protein PilX N-terminal" evidence="1">
    <location>
        <begin position="9"/>
        <end position="59"/>
    </location>
</feature>
<name>A0A0Q0XVY3_9PSED</name>